<sequence>MRTLAYLFIPLKIILADGGYRGEIIEQVKNKFGYIIQVVSCRVHIPRTKRNVSFR</sequence>
<dbReference type="eggNOG" id="COG3293">
    <property type="taxonomic scope" value="Bacteria"/>
</dbReference>
<keyword evidence="2" id="KW-1185">Reference proteome</keyword>
<organism evidence="1 2">
    <name type="scientific">Capnocytophaga canimorsus (strain 5)</name>
    <dbReference type="NCBI Taxonomy" id="860228"/>
    <lineage>
        <taxon>Bacteria</taxon>
        <taxon>Pseudomonadati</taxon>
        <taxon>Bacteroidota</taxon>
        <taxon>Flavobacteriia</taxon>
        <taxon>Flavobacteriales</taxon>
        <taxon>Flavobacteriaceae</taxon>
        <taxon>Capnocytophaga</taxon>
    </lineage>
</organism>
<name>F9YTH3_CAPCC</name>
<dbReference type="AlphaFoldDB" id="F9YTH3"/>
<evidence type="ECO:0000313" key="2">
    <source>
        <dbReference type="Proteomes" id="UP000008895"/>
    </source>
</evidence>
<gene>
    <name evidence="1" type="ordered locus">Ccan_07150</name>
</gene>
<accession>F9YTH3</accession>
<evidence type="ECO:0000313" key="1">
    <source>
        <dbReference type="EMBL" id="AEK22835.1"/>
    </source>
</evidence>
<dbReference type="HOGENOM" id="CLU_3023531_0_0_10"/>
<dbReference type="Proteomes" id="UP000008895">
    <property type="component" value="Chromosome"/>
</dbReference>
<proteinExistence type="predicted"/>
<dbReference type="EMBL" id="CP002113">
    <property type="protein sequence ID" value="AEK22835.1"/>
    <property type="molecule type" value="Genomic_DNA"/>
</dbReference>
<dbReference type="KEGG" id="ccm:Ccan_07150"/>
<dbReference type="STRING" id="860228.Ccan_07150"/>
<evidence type="ECO:0008006" key="3">
    <source>
        <dbReference type="Google" id="ProtNLM"/>
    </source>
</evidence>
<reference evidence="1 2" key="1">
    <citation type="journal article" date="2011" name="J. Bacteriol.">
        <title>Complete genome sequence of the dog commensal and human pathogen Capnocytophaga canimorsus strain 5.</title>
        <authorList>
            <person name="Manfredi P."/>
            <person name="Pagni M."/>
            <person name="Cornelis G.R."/>
        </authorList>
    </citation>
    <scope>NUCLEOTIDE SEQUENCE [LARGE SCALE GENOMIC DNA]</scope>
    <source>
        <strain evidence="2">5</strain>
    </source>
</reference>
<protein>
    <recommendedName>
        <fullName evidence="3">Transposase</fullName>
    </recommendedName>
</protein>